<dbReference type="GO" id="GO:0003677">
    <property type="term" value="F:DNA binding"/>
    <property type="evidence" value="ECO:0007669"/>
    <property type="project" value="TreeGrafter"/>
</dbReference>
<evidence type="ECO:0000256" key="1">
    <source>
        <dbReference type="SAM" id="MobiDB-lite"/>
    </source>
</evidence>
<evidence type="ECO:0000313" key="3">
    <source>
        <dbReference type="EnsemblMetazoa" id="G24558.1:cds"/>
    </source>
</evidence>
<sequence length="303" mass="33604">MVFLPNCGAKRPVLLIMDNHNSHTTLDLIECPRENQVELLGLPPHTTHILQPLDVSINGPLKAKFSSTATQLGHMNKHQTVNKAKFPSVLSHTIDEICSPARVKEAFIKTGISPLNPDVIDKSQLTETHNISTVQTNSNLNQDHSPKQSTTLCSACGSFVGENPLVTEGLIPEHLSSIFAPVPAKPMAARRKLVTEARVITSNDHVQKLYEKVEEEKKKKDDVEKRKAEREEFMAQNTSDNSECLADSWRLEALEGKAENTEDIARDVDSRKCQNTSTQETLTNSNISGKTSNPEDFSVQTHH</sequence>
<feature type="compositionally biased region" description="Basic and acidic residues" evidence="1">
    <location>
        <begin position="258"/>
        <end position="272"/>
    </location>
</feature>
<proteinExistence type="predicted"/>
<evidence type="ECO:0000259" key="2">
    <source>
        <dbReference type="Pfam" id="PF03184"/>
    </source>
</evidence>
<keyword evidence="4" id="KW-1185">Reference proteome</keyword>
<organism evidence="3 4">
    <name type="scientific">Magallana gigas</name>
    <name type="common">Pacific oyster</name>
    <name type="synonym">Crassostrea gigas</name>
    <dbReference type="NCBI Taxonomy" id="29159"/>
    <lineage>
        <taxon>Eukaryota</taxon>
        <taxon>Metazoa</taxon>
        <taxon>Spiralia</taxon>
        <taxon>Lophotrochozoa</taxon>
        <taxon>Mollusca</taxon>
        <taxon>Bivalvia</taxon>
        <taxon>Autobranchia</taxon>
        <taxon>Pteriomorphia</taxon>
        <taxon>Ostreida</taxon>
        <taxon>Ostreoidea</taxon>
        <taxon>Ostreidae</taxon>
        <taxon>Magallana</taxon>
    </lineage>
</organism>
<dbReference type="EnsemblMetazoa" id="G24558.1">
    <property type="protein sequence ID" value="G24558.1:cds"/>
    <property type="gene ID" value="G24558"/>
</dbReference>
<name>A0A8W8KQ07_MAGGI</name>
<protein>
    <recommendedName>
        <fullName evidence="2">DDE-1 domain-containing protein</fullName>
    </recommendedName>
</protein>
<feature type="region of interest" description="Disordered" evidence="1">
    <location>
        <begin position="258"/>
        <end position="303"/>
    </location>
</feature>
<dbReference type="AlphaFoldDB" id="A0A8W8KQ07"/>
<dbReference type="InterPro" id="IPR050863">
    <property type="entry name" value="CenT-Element_Derived"/>
</dbReference>
<dbReference type="InterPro" id="IPR004875">
    <property type="entry name" value="DDE_SF_endonuclease_dom"/>
</dbReference>
<accession>A0A8W8KQ07</accession>
<dbReference type="Proteomes" id="UP000005408">
    <property type="component" value="Unassembled WGS sequence"/>
</dbReference>
<dbReference type="Pfam" id="PF03184">
    <property type="entry name" value="DDE_1"/>
    <property type="match status" value="1"/>
</dbReference>
<dbReference type="GO" id="GO:0005634">
    <property type="term" value="C:nucleus"/>
    <property type="evidence" value="ECO:0007669"/>
    <property type="project" value="TreeGrafter"/>
</dbReference>
<evidence type="ECO:0000313" key="4">
    <source>
        <dbReference type="Proteomes" id="UP000005408"/>
    </source>
</evidence>
<feature type="domain" description="DDE-1" evidence="2">
    <location>
        <begin position="9"/>
        <end position="79"/>
    </location>
</feature>
<feature type="compositionally biased region" description="Polar residues" evidence="1">
    <location>
        <begin position="273"/>
        <end position="303"/>
    </location>
</feature>
<dbReference type="PANTHER" id="PTHR19303">
    <property type="entry name" value="TRANSPOSON"/>
    <property type="match status" value="1"/>
</dbReference>
<reference evidence="3" key="1">
    <citation type="submission" date="2022-08" db="UniProtKB">
        <authorList>
            <consortium name="EnsemblMetazoa"/>
        </authorList>
    </citation>
    <scope>IDENTIFICATION</scope>
    <source>
        <strain evidence="3">05x7-T-G4-1.051#20</strain>
    </source>
</reference>